<comment type="caution">
    <text evidence="12">The sequence shown here is derived from an EMBL/GenBank/DDBJ whole genome shotgun (WGS) entry which is preliminary data.</text>
</comment>
<dbReference type="GO" id="GO:0016020">
    <property type="term" value="C:membrane"/>
    <property type="evidence" value="ECO:0007669"/>
    <property type="project" value="UniProtKB-SubCell"/>
</dbReference>
<feature type="transmembrane region" description="Helical" evidence="10">
    <location>
        <begin position="390"/>
        <end position="410"/>
    </location>
</feature>
<evidence type="ECO:0000256" key="1">
    <source>
        <dbReference type="ARBA" id="ARBA00004141"/>
    </source>
</evidence>
<feature type="transmembrane region" description="Helical" evidence="10">
    <location>
        <begin position="163"/>
        <end position="186"/>
    </location>
</feature>
<evidence type="ECO:0000256" key="4">
    <source>
        <dbReference type="ARBA" id="ARBA00022597"/>
    </source>
</evidence>
<feature type="transmembrane region" description="Helical" evidence="10">
    <location>
        <begin position="289"/>
        <end position="310"/>
    </location>
</feature>
<comment type="similarity">
    <text evidence="2 9">Belongs to the major facilitator superfamily. Sugar transporter (TC 2.A.1.1) family.</text>
</comment>
<dbReference type="PROSITE" id="PS00217">
    <property type="entry name" value="SUGAR_TRANSPORT_2"/>
    <property type="match status" value="1"/>
</dbReference>
<dbReference type="InterPro" id="IPR020846">
    <property type="entry name" value="MFS_dom"/>
</dbReference>
<feature type="transmembrane region" description="Helical" evidence="10">
    <location>
        <begin position="355"/>
        <end position="378"/>
    </location>
</feature>
<feature type="transmembrane region" description="Helical" evidence="10">
    <location>
        <begin position="79"/>
        <end position="100"/>
    </location>
</feature>
<evidence type="ECO:0000313" key="13">
    <source>
        <dbReference type="Proteomes" id="UP001231189"/>
    </source>
</evidence>
<feature type="transmembrane region" description="Helical" evidence="10">
    <location>
        <begin position="250"/>
        <end position="269"/>
    </location>
</feature>
<dbReference type="PANTHER" id="PTHR48020:SF49">
    <property type="entry name" value="SUGAR TRANSPORTER"/>
    <property type="match status" value="1"/>
</dbReference>
<dbReference type="EMBL" id="JAUUTY010000004">
    <property type="protein sequence ID" value="KAK1642728.1"/>
    <property type="molecule type" value="Genomic_DNA"/>
</dbReference>
<dbReference type="InterPro" id="IPR005828">
    <property type="entry name" value="MFS_sugar_transport-like"/>
</dbReference>
<evidence type="ECO:0000256" key="6">
    <source>
        <dbReference type="ARBA" id="ARBA00022847"/>
    </source>
</evidence>
<feature type="transmembrane region" description="Helical" evidence="10">
    <location>
        <begin position="6"/>
        <end position="34"/>
    </location>
</feature>
<dbReference type="SUPFAM" id="SSF103473">
    <property type="entry name" value="MFS general substrate transporter"/>
    <property type="match status" value="1"/>
</dbReference>
<keyword evidence="4" id="KW-0762">Sugar transport</keyword>
<dbReference type="PROSITE" id="PS50850">
    <property type="entry name" value="MFS"/>
    <property type="match status" value="1"/>
</dbReference>
<gene>
    <name evidence="12" type="ORF">QYE76_060533</name>
</gene>
<accession>A0AAD8S0L5</accession>
<reference evidence="12" key="1">
    <citation type="submission" date="2023-07" db="EMBL/GenBank/DDBJ databases">
        <title>A chromosome-level genome assembly of Lolium multiflorum.</title>
        <authorList>
            <person name="Chen Y."/>
            <person name="Copetti D."/>
            <person name="Kolliker R."/>
            <person name="Studer B."/>
        </authorList>
    </citation>
    <scope>NUCLEOTIDE SEQUENCE</scope>
    <source>
        <strain evidence="12">02402/16</strain>
        <tissue evidence="12">Leaf</tissue>
    </source>
</reference>
<evidence type="ECO:0000256" key="9">
    <source>
        <dbReference type="RuleBase" id="RU003346"/>
    </source>
</evidence>
<keyword evidence="13" id="KW-1185">Reference proteome</keyword>
<dbReference type="Pfam" id="PF00083">
    <property type="entry name" value="Sugar_tr"/>
    <property type="match status" value="1"/>
</dbReference>
<dbReference type="AlphaFoldDB" id="A0AAD8S0L5"/>
<evidence type="ECO:0000256" key="5">
    <source>
        <dbReference type="ARBA" id="ARBA00022692"/>
    </source>
</evidence>
<keyword evidence="7 10" id="KW-1133">Transmembrane helix</keyword>
<feature type="domain" description="Major facilitator superfamily (MFS) profile" evidence="11">
    <location>
        <begin position="10"/>
        <end position="444"/>
    </location>
</feature>
<dbReference type="InterPro" id="IPR005829">
    <property type="entry name" value="Sugar_transporter_CS"/>
</dbReference>
<dbReference type="InterPro" id="IPR036259">
    <property type="entry name" value="MFS_trans_sf"/>
</dbReference>
<keyword evidence="6" id="KW-0769">Symport</keyword>
<dbReference type="Gene3D" id="1.20.1250.20">
    <property type="entry name" value="MFS general substrate transporter like domains"/>
    <property type="match status" value="1"/>
</dbReference>
<evidence type="ECO:0000256" key="10">
    <source>
        <dbReference type="SAM" id="Phobius"/>
    </source>
</evidence>
<dbReference type="GO" id="GO:0015293">
    <property type="term" value="F:symporter activity"/>
    <property type="evidence" value="ECO:0007669"/>
    <property type="project" value="UniProtKB-KW"/>
</dbReference>
<dbReference type="InterPro" id="IPR050814">
    <property type="entry name" value="Myo-inositol_Transporter"/>
</dbReference>
<proteinExistence type="inferred from homology"/>
<dbReference type="NCBIfam" id="TIGR00879">
    <property type="entry name" value="SP"/>
    <property type="match status" value="1"/>
</dbReference>
<evidence type="ECO:0000259" key="11">
    <source>
        <dbReference type="PROSITE" id="PS50850"/>
    </source>
</evidence>
<feature type="transmembrane region" description="Helical" evidence="10">
    <location>
        <begin position="46"/>
        <end position="67"/>
    </location>
</feature>
<dbReference type="Proteomes" id="UP001231189">
    <property type="component" value="Unassembled WGS sequence"/>
</dbReference>
<keyword evidence="8 10" id="KW-0472">Membrane</keyword>
<evidence type="ECO:0000256" key="3">
    <source>
        <dbReference type="ARBA" id="ARBA00022448"/>
    </source>
</evidence>
<feature type="transmembrane region" description="Helical" evidence="10">
    <location>
        <begin position="416"/>
        <end position="439"/>
    </location>
</feature>
<dbReference type="PRINTS" id="PR00171">
    <property type="entry name" value="SUGRTRNSPORT"/>
</dbReference>
<keyword evidence="3 9" id="KW-0813">Transport</keyword>
<keyword evidence="5 10" id="KW-0812">Transmembrane</keyword>
<organism evidence="12 13">
    <name type="scientific">Lolium multiflorum</name>
    <name type="common">Italian ryegrass</name>
    <name type="synonym">Lolium perenne subsp. multiflorum</name>
    <dbReference type="NCBI Taxonomy" id="4521"/>
    <lineage>
        <taxon>Eukaryota</taxon>
        <taxon>Viridiplantae</taxon>
        <taxon>Streptophyta</taxon>
        <taxon>Embryophyta</taxon>
        <taxon>Tracheophyta</taxon>
        <taxon>Spermatophyta</taxon>
        <taxon>Magnoliopsida</taxon>
        <taxon>Liliopsida</taxon>
        <taxon>Poales</taxon>
        <taxon>Poaceae</taxon>
        <taxon>BOP clade</taxon>
        <taxon>Pooideae</taxon>
        <taxon>Poodae</taxon>
        <taxon>Poeae</taxon>
        <taxon>Poeae Chloroplast Group 2 (Poeae type)</taxon>
        <taxon>Loliodinae</taxon>
        <taxon>Loliinae</taxon>
        <taxon>Lolium</taxon>
    </lineage>
</organism>
<evidence type="ECO:0000313" key="12">
    <source>
        <dbReference type="EMBL" id="KAK1642728.1"/>
    </source>
</evidence>
<name>A0AAD8S0L5_LOLMU</name>
<dbReference type="PROSITE" id="PS00216">
    <property type="entry name" value="SUGAR_TRANSPORT_1"/>
    <property type="match status" value="2"/>
</dbReference>
<feature type="transmembrane region" description="Helical" evidence="10">
    <location>
        <begin position="140"/>
        <end position="157"/>
    </location>
</feature>
<evidence type="ECO:0000256" key="8">
    <source>
        <dbReference type="ARBA" id="ARBA00023136"/>
    </source>
</evidence>
<feature type="transmembrane region" description="Helical" evidence="10">
    <location>
        <begin position="317"/>
        <end position="340"/>
    </location>
</feature>
<dbReference type="FunFam" id="1.20.1250.20:FF:000025">
    <property type="entry name" value="probable polyol transporter 4"/>
    <property type="match status" value="1"/>
</dbReference>
<evidence type="ECO:0000256" key="7">
    <source>
        <dbReference type="ARBA" id="ARBA00022989"/>
    </source>
</evidence>
<dbReference type="InterPro" id="IPR003663">
    <property type="entry name" value="Sugar/inositol_transpt"/>
</dbReference>
<comment type="subcellular location">
    <subcellularLocation>
        <location evidence="1">Membrane</location>
        <topology evidence="1">Multi-pass membrane protein</topology>
    </subcellularLocation>
</comment>
<dbReference type="PANTHER" id="PTHR48020">
    <property type="entry name" value="PROTON MYO-INOSITOL COTRANSPORTER"/>
    <property type="match status" value="1"/>
</dbReference>
<protein>
    <recommendedName>
        <fullName evidence="11">Major facilitator superfamily (MFS) profile domain-containing protein</fullName>
    </recommendedName>
</protein>
<evidence type="ECO:0000256" key="2">
    <source>
        <dbReference type="ARBA" id="ARBA00010992"/>
    </source>
</evidence>
<sequence length="479" mass="51559">MGNRNYAVVCCIIGSFISIISGYVTGVMSGAMLFIQEDFKLSDEQVQLLTGIMNVSAIAGCLTAGQVSDYFGRRRTFSIAAWIFFIGSVLMSFAGSFGMLMAGRCVTGVAVGYALSTAPVYAAEISPAKTRGSLSSIPDISINFGILIGYVANYFLGRLPLTYGWRAMFGISALPSAIFAVGAVFLPESPRWLVMHGRVDEALDVLQKLCATGDEAQVLWNEAAPPEEWSGGLGVWKEMFLHPTPPVRRMLVAGMGVLFVQHLSGINGVQLYSARVFKAVGIASTNEILAANIGVGLAKTVFILTAILLVDRVGRRGLYLSSLAGVIVSLSCLGLSLTVIEHSKPNQDVPWPRAAIASVFTFVASFSIGLGPITGAYSSEVIPLRLRAQGVGVGVAFNRVANATVALTFISLSNAITMGGAFFLFGFLSVGAATFFYFFCPETQGRPLEEIEEVFRQGWRERRHNLHGPFHVFKHTEMR</sequence>